<sequence>ISDFGLSKTFTSISRGSQLGLTLYYVSPERISSPGKLTHQELIKSDIYAYGLVALEVVEDGIQQLYGLLSYQGVIIAKFIEVDRPQNVDHFPGDTPPIFREIINQCLKHPSDRPPLHLVQDSFKAHVNNPLIRRTIPETLPLAPMKGDKSRNTDSTKGGGEKEDDGGGRQYVRYA</sequence>
<proteinExistence type="predicted"/>
<feature type="domain" description="Protein kinase" evidence="2">
    <location>
        <begin position="1"/>
        <end position="132"/>
    </location>
</feature>
<dbReference type="Pfam" id="PF07714">
    <property type="entry name" value="PK_Tyr_Ser-Thr"/>
    <property type="match status" value="1"/>
</dbReference>
<evidence type="ECO:0000256" key="1">
    <source>
        <dbReference type="SAM" id="MobiDB-lite"/>
    </source>
</evidence>
<dbReference type="SUPFAM" id="SSF56112">
    <property type="entry name" value="Protein kinase-like (PK-like)"/>
    <property type="match status" value="1"/>
</dbReference>
<feature type="region of interest" description="Disordered" evidence="1">
    <location>
        <begin position="138"/>
        <end position="175"/>
    </location>
</feature>
<dbReference type="InterPro" id="IPR001245">
    <property type="entry name" value="Ser-Thr/Tyr_kinase_cat_dom"/>
</dbReference>
<dbReference type="InterPro" id="IPR000719">
    <property type="entry name" value="Prot_kinase_dom"/>
</dbReference>
<evidence type="ECO:0000313" key="4">
    <source>
        <dbReference type="Proteomes" id="UP000274822"/>
    </source>
</evidence>
<dbReference type="GO" id="GO:0004672">
    <property type="term" value="F:protein kinase activity"/>
    <property type="evidence" value="ECO:0007669"/>
    <property type="project" value="InterPro"/>
</dbReference>
<dbReference type="PROSITE" id="PS50011">
    <property type="entry name" value="PROTEIN_KINASE_DOM"/>
    <property type="match status" value="1"/>
</dbReference>
<evidence type="ECO:0000259" key="2">
    <source>
        <dbReference type="PROSITE" id="PS50011"/>
    </source>
</evidence>
<accession>A0A433QBX9</accession>
<protein>
    <recommendedName>
        <fullName evidence="2">Protein kinase domain-containing protein</fullName>
    </recommendedName>
</protein>
<dbReference type="EMBL" id="RBNJ01008663">
    <property type="protein sequence ID" value="RUS27318.1"/>
    <property type="molecule type" value="Genomic_DNA"/>
</dbReference>
<dbReference type="Gene3D" id="1.10.510.10">
    <property type="entry name" value="Transferase(Phosphotransferase) domain 1"/>
    <property type="match status" value="1"/>
</dbReference>
<evidence type="ECO:0000313" key="3">
    <source>
        <dbReference type="EMBL" id="RUS27318.1"/>
    </source>
</evidence>
<dbReference type="Proteomes" id="UP000274822">
    <property type="component" value="Unassembled WGS sequence"/>
</dbReference>
<feature type="compositionally biased region" description="Basic and acidic residues" evidence="1">
    <location>
        <begin position="146"/>
        <end position="167"/>
    </location>
</feature>
<dbReference type="InterPro" id="IPR011009">
    <property type="entry name" value="Kinase-like_dom_sf"/>
</dbReference>
<feature type="non-terminal residue" evidence="3">
    <location>
        <position position="1"/>
    </location>
</feature>
<reference evidence="3 4" key="1">
    <citation type="journal article" date="2018" name="New Phytol.">
        <title>Phylogenomics of Endogonaceae and evolution of mycorrhizas within Mucoromycota.</title>
        <authorList>
            <person name="Chang Y."/>
            <person name="Desiro A."/>
            <person name="Na H."/>
            <person name="Sandor L."/>
            <person name="Lipzen A."/>
            <person name="Clum A."/>
            <person name="Barry K."/>
            <person name="Grigoriev I.V."/>
            <person name="Martin F.M."/>
            <person name="Stajich J.E."/>
            <person name="Smith M.E."/>
            <person name="Bonito G."/>
            <person name="Spatafora J.W."/>
        </authorList>
    </citation>
    <scope>NUCLEOTIDE SEQUENCE [LARGE SCALE GENOMIC DNA]</scope>
    <source>
        <strain evidence="3 4">AD002</strain>
    </source>
</reference>
<dbReference type="GO" id="GO:0005524">
    <property type="term" value="F:ATP binding"/>
    <property type="evidence" value="ECO:0007669"/>
    <property type="project" value="InterPro"/>
</dbReference>
<organism evidence="3 4">
    <name type="scientific">Jimgerdemannia flammicorona</name>
    <dbReference type="NCBI Taxonomy" id="994334"/>
    <lineage>
        <taxon>Eukaryota</taxon>
        <taxon>Fungi</taxon>
        <taxon>Fungi incertae sedis</taxon>
        <taxon>Mucoromycota</taxon>
        <taxon>Mucoromycotina</taxon>
        <taxon>Endogonomycetes</taxon>
        <taxon>Endogonales</taxon>
        <taxon>Endogonaceae</taxon>
        <taxon>Jimgerdemannia</taxon>
    </lineage>
</organism>
<comment type="caution">
    <text evidence="3">The sequence shown here is derived from an EMBL/GenBank/DDBJ whole genome shotgun (WGS) entry which is preliminary data.</text>
</comment>
<name>A0A433QBX9_9FUNG</name>
<keyword evidence="4" id="KW-1185">Reference proteome</keyword>
<gene>
    <name evidence="3" type="ORF">BC938DRAFT_483432</name>
</gene>
<dbReference type="AlphaFoldDB" id="A0A433QBX9"/>